<gene>
    <name evidence="2" type="ORF">J2S20_001937</name>
</gene>
<keyword evidence="3" id="KW-1185">Reference proteome</keyword>
<evidence type="ECO:0000256" key="1">
    <source>
        <dbReference type="ARBA" id="ARBA00022729"/>
    </source>
</evidence>
<comment type="caution">
    <text evidence="2">The sequence shown here is derived from an EMBL/GenBank/DDBJ whole genome shotgun (WGS) entry which is preliminary data.</text>
</comment>
<evidence type="ECO:0000313" key="3">
    <source>
        <dbReference type="Proteomes" id="UP001241537"/>
    </source>
</evidence>
<accession>A0AAE3VBF1</accession>
<dbReference type="Proteomes" id="UP001241537">
    <property type="component" value="Unassembled WGS sequence"/>
</dbReference>
<dbReference type="NCBIfam" id="TIGR01168">
    <property type="entry name" value="YSIRK_signal"/>
    <property type="match status" value="1"/>
</dbReference>
<dbReference type="AlphaFoldDB" id="A0AAE3VBF1"/>
<dbReference type="RefSeq" id="WP_307255221.1">
    <property type="nucleotide sequence ID" value="NZ_JAUSTO010000014.1"/>
</dbReference>
<proteinExistence type="predicted"/>
<dbReference type="EMBL" id="JAUSTO010000014">
    <property type="protein sequence ID" value="MDQ0153227.1"/>
    <property type="molecule type" value="Genomic_DNA"/>
</dbReference>
<protein>
    <submittedName>
        <fullName evidence="2">Uncharacterized protein</fullName>
    </submittedName>
</protein>
<reference evidence="2" key="1">
    <citation type="submission" date="2023-07" db="EMBL/GenBank/DDBJ databases">
        <title>Genomic Encyclopedia of Type Strains, Phase IV (KMG-IV): sequencing the most valuable type-strain genomes for metagenomic binning, comparative biology and taxonomic classification.</title>
        <authorList>
            <person name="Goeker M."/>
        </authorList>
    </citation>
    <scope>NUCLEOTIDE SEQUENCE</scope>
    <source>
        <strain evidence="2">DSM 19659</strain>
    </source>
</reference>
<dbReference type="InterPro" id="IPR005877">
    <property type="entry name" value="YSIRK_signal_dom"/>
</dbReference>
<organism evidence="2 3">
    <name type="scientific">Moryella indoligenes</name>
    <dbReference type="NCBI Taxonomy" id="371674"/>
    <lineage>
        <taxon>Bacteria</taxon>
        <taxon>Bacillati</taxon>
        <taxon>Bacillota</taxon>
        <taxon>Clostridia</taxon>
        <taxon>Lachnospirales</taxon>
        <taxon>Lachnospiraceae</taxon>
        <taxon>Moryella</taxon>
    </lineage>
</organism>
<keyword evidence="1" id="KW-0732">Signal</keyword>
<evidence type="ECO:0000313" key="2">
    <source>
        <dbReference type="EMBL" id="MDQ0153227.1"/>
    </source>
</evidence>
<sequence length="131" mass="14616">MKEQWKKLIEERKKRGEMRRPLYNLRKLSIGLVSCMLGFLLFLGQPVTVVAGIYAPLNTGRGIQTRSVDADLPINVSGIGASNLRYAGTEYKEVDAQGNIILTHSKWSDFGAGWGTNVTYPLAGHFLLWFS</sequence>
<name>A0AAE3VBF1_9FIRM</name>